<comment type="caution">
    <text evidence="5">The sequence shown here is derived from an EMBL/GenBank/DDBJ whole genome shotgun (WGS) entry which is preliminary data.</text>
</comment>
<evidence type="ECO:0000256" key="4">
    <source>
        <dbReference type="SAM" id="MobiDB-lite"/>
    </source>
</evidence>
<evidence type="ECO:0000256" key="3">
    <source>
        <dbReference type="ARBA" id="ARBA00023186"/>
    </source>
</evidence>
<gene>
    <name evidence="5" type="ORF">DL89DRAFT_254891</name>
</gene>
<feature type="compositionally biased region" description="Basic and acidic residues" evidence="4">
    <location>
        <begin position="233"/>
        <end position="243"/>
    </location>
</feature>
<evidence type="ECO:0000256" key="2">
    <source>
        <dbReference type="ARBA" id="ARBA00022658"/>
    </source>
</evidence>
<dbReference type="PANTHER" id="PTHR12425">
    <property type="entry name" value="SYNEMBRYN"/>
    <property type="match status" value="1"/>
</dbReference>
<dbReference type="GO" id="GO:0005085">
    <property type="term" value="F:guanyl-nucleotide exchange factor activity"/>
    <property type="evidence" value="ECO:0007669"/>
    <property type="project" value="UniProtKB-KW"/>
</dbReference>
<dbReference type="Proteomes" id="UP000193922">
    <property type="component" value="Unassembled WGS sequence"/>
</dbReference>
<evidence type="ECO:0000256" key="1">
    <source>
        <dbReference type="ARBA" id="ARBA00009049"/>
    </source>
</evidence>
<dbReference type="GO" id="GO:0005737">
    <property type="term" value="C:cytoplasm"/>
    <property type="evidence" value="ECO:0007669"/>
    <property type="project" value="TreeGrafter"/>
</dbReference>
<dbReference type="GO" id="GO:0001965">
    <property type="term" value="F:G-protein alpha-subunit binding"/>
    <property type="evidence" value="ECO:0007669"/>
    <property type="project" value="TreeGrafter"/>
</dbReference>
<dbReference type="PANTHER" id="PTHR12425:SF5">
    <property type="entry name" value="SYNEMBRYN"/>
    <property type="match status" value="1"/>
</dbReference>
<dbReference type="RefSeq" id="XP_040746046.1">
    <property type="nucleotide sequence ID" value="XM_040885305.1"/>
</dbReference>
<name>A0A1Y1WHJ5_9FUNG</name>
<dbReference type="AlphaFoldDB" id="A0A1Y1WHJ5"/>
<evidence type="ECO:0000313" key="5">
    <source>
        <dbReference type="EMBL" id="ORX72706.1"/>
    </source>
</evidence>
<feature type="region of interest" description="Disordered" evidence="4">
    <location>
        <begin position="228"/>
        <end position="254"/>
    </location>
</feature>
<proteinExistence type="inferred from homology"/>
<dbReference type="OrthoDB" id="5585685at2759"/>
<dbReference type="EMBL" id="MCFD01000002">
    <property type="protein sequence ID" value="ORX72706.1"/>
    <property type="molecule type" value="Genomic_DNA"/>
</dbReference>
<dbReference type="Pfam" id="PF10165">
    <property type="entry name" value="Ric8"/>
    <property type="match status" value="1"/>
</dbReference>
<dbReference type="InterPro" id="IPR019318">
    <property type="entry name" value="Gua_nucleotide_exch_fac_Ric8"/>
</dbReference>
<reference evidence="5 6" key="1">
    <citation type="submission" date="2016-07" db="EMBL/GenBank/DDBJ databases">
        <title>Pervasive Adenine N6-methylation of Active Genes in Fungi.</title>
        <authorList>
            <consortium name="DOE Joint Genome Institute"/>
            <person name="Mondo S.J."/>
            <person name="Dannebaum R.O."/>
            <person name="Kuo R.C."/>
            <person name="Labutti K."/>
            <person name="Haridas S."/>
            <person name="Kuo A."/>
            <person name="Salamov A."/>
            <person name="Ahrendt S.R."/>
            <person name="Lipzen A."/>
            <person name="Sullivan W."/>
            <person name="Andreopoulos W.B."/>
            <person name="Clum A."/>
            <person name="Lindquist E."/>
            <person name="Daum C."/>
            <person name="Ramamoorthy G.K."/>
            <person name="Gryganskyi A."/>
            <person name="Culley D."/>
            <person name="Magnuson J.K."/>
            <person name="James T.Y."/>
            <person name="O'Malley M.A."/>
            <person name="Stajich J.E."/>
            <person name="Spatafora J.W."/>
            <person name="Visel A."/>
            <person name="Grigoriev I.V."/>
        </authorList>
    </citation>
    <scope>NUCLEOTIDE SEQUENCE [LARGE SCALE GENOMIC DNA]</scope>
    <source>
        <strain evidence="5 6">ATCC 12442</strain>
    </source>
</reference>
<sequence>MCVERLRVQEPLSDALETYLQKDQSLAGATGGFTPEQVMGELFKAAMSLTVFYQRSATSSSESSHADQSDVLTAAKQAASIVLNFSTLGPAEIQSLWFPTTNRWKHIGCLLSTMTQLIDQCIADLSSSPNRAVSEERQIEVAPVVLVLLRVITENPEARTRIFDDIYPQGADYTQLPEDRPGTSSKLVRIMKSPQGGQDARQFVMAVGYGNAAGYMLARGIEIPTDLMNKGGSDAKDQGHRPSDGQLAEMTDEEKEREAERLFVLFERLNKTGIIKVENPVRAAYESGQIQEMSDDDDSSP</sequence>
<keyword evidence="2" id="KW-0344">Guanine-nucleotide releasing factor</keyword>
<dbReference type="GeneID" id="63801953"/>
<keyword evidence="3" id="KW-0143">Chaperone</keyword>
<dbReference type="GO" id="GO:0007186">
    <property type="term" value="P:G protein-coupled receptor signaling pathway"/>
    <property type="evidence" value="ECO:0007669"/>
    <property type="project" value="TreeGrafter"/>
</dbReference>
<dbReference type="STRING" id="61395.A0A1Y1WHJ5"/>
<keyword evidence="6" id="KW-1185">Reference proteome</keyword>
<organism evidence="5 6">
    <name type="scientific">Linderina pennispora</name>
    <dbReference type="NCBI Taxonomy" id="61395"/>
    <lineage>
        <taxon>Eukaryota</taxon>
        <taxon>Fungi</taxon>
        <taxon>Fungi incertae sedis</taxon>
        <taxon>Zoopagomycota</taxon>
        <taxon>Kickxellomycotina</taxon>
        <taxon>Kickxellomycetes</taxon>
        <taxon>Kickxellales</taxon>
        <taxon>Kickxellaceae</taxon>
        <taxon>Linderina</taxon>
    </lineage>
</organism>
<accession>A0A1Y1WHJ5</accession>
<comment type="similarity">
    <text evidence="1">Belongs to the synembryn family.</text>
</comment>
<protein>
    <submittedName>
        <fullName evidence="5">Uncharacterized protein</fullName>
    </submittedName>
</protein>
<evidence type="ECO:0000313" key="6">
    <source>
        <dbReference type="Proteomes" id="UP000193922"/>
    </source>
</evidence>